<feature type="compositionally biased region" description="Low complexity" evidence="1">
    <location>
        <begin position="138"/>
        <end position="171"/>
    </location>
</feature>
<name>A0A0C3KDU3_PISTI</name>
<evidence type="ECO:0000256" key="1">
    <source>
        <dbReference type="SAM" id="MobiDB-lite"/>
    </source>
</evidence>
<reference evidence="2 3" key="1">
    <citation type="submission" date="2014-04" db="EMBL/GenBank/DDBJ databases">
        <authorList>
            <consortium name="DOE Joint Genome Institute"/>
            <person name="Kuo A."/>
            <person name="Kohler A."/>
            <person name="Costa M.D."/>
            <person name="Nagy L.G."/>
            <person name="Floudas D."/>
            <person name="Copeland A."/>
            <person name="Barry K.W."/>
            <person name="Cichocki N."/>
            <person name="Veneault-Fourrey C."/>
            <person name="LaButti K."/>
            <person name="Lindquist E.A."/>
            <person name="Lipzen A."/>
            <person name="Lundell T."/>
            <person name="Morin E."/>
            <person name="Murat C."/>
            <person name="Sun H."/>
            <person name="Tunlid A."/>
            <person name="Henrissat B."/>
            <person name="Grigoriev I.V."/>
            <person name="Hibbett D.S."/>
            <person name="Martin F."/>
            <person name="Nordberg H.P."/>
            <person name="Cantor M.N."/>
            <person name="Hua S.X."/>
        </authorList>
    </citation>
    <scope>NUCLEOTIDE SEQUENCE [LARGE SCALE GENOMIC DNA]</scope>
    <source>
        <strain evidence="2 3">Marx 270</strain>
    </source>
</reference>
<keyword evidence="3" id="KW-1185">Reference proteome</keyword>
<evidence type="ECO:0000313" key="3">
    <source>
        <dbReference type="Proteomes" id="UP000054217"/>
    </source>
</evidence>
<dbReference type="InParanoid" id="A0A0C3KDU3"/>
<gene>
    <name evidence="2" type="ORF">M404DRAFT_23623</name>
</gene>
<feature type="compositionally biased region" description="Polar residues" evidence="1">
    <location>
        <begin position="1"/>
        <end position="10"/>
    </location>
</feature>
<accession>A0A0C3KDU3</accession>
<dbReference type="EMBL" id="KN831959">
    <property type="protein sequence ID" value="KIO07782.1"/>
    <property type="molecule type" value="Genomic_DNA"/>
</dbReference>
<feature type="region of interest" description="Disordered" evidence="1">
    <location>
        <begin position="306"/>
        <end position="325"/>
    </location>
</feature>
<reference evidence="3" key="2">
    <citation type="submission" date="2015-01" db="EMBL/GenBank/DDBJ databases">
        <title>Evolutionary Origins and Diversification of the Mycorrhizal Mutualists.</title>
        <authorList>
            <consortium name="DOE Joint Genome Institute"/>
            <consortium name="Mycorrhizal Genomics Consortium"/>
            <person name="Kohler A."/>
            <person name="Kuo A."/>
            <person name="Nagy L.G."/>
            <person name="Floudas D."/>
            <person name="Copeland A."/>
            <person name="Barry K.W."/>
            <person name="Cichocki N."/>
            <person name="Veneault-Fourrey C."/>
            <person name="LaButti K."/>
            <person name="Lindquist E.A."/>
            <person name="Lipzen A."/>
            <person name="Lundell T."/>
            <person name="Morin E."/>
            <person name="Murat C."/>
            <person name="Riley R."/>
            <person name="Ohm R."/>
            <person name="Sun H."/>
            <person name="Tunlid A."/>
            <person name="Henrissat B."/>
            <person name="Grigoriev I.V."/>
            <person name="Hibbett D.S."/>
            <person name="Martin F."/>
        </authorList>
    </citation>
    <scope>NUCLEOTIDE SEQUENCE [LARGE SCALE GENOMIC DNA]</scope>
    <source>
        <strain evidence="3">Marx 270</strain>
    </source>
</reference>
<dbReference type="HOGENOM" id="CLU_040331_0_0_1"/>
<feature type="compositionally biased region" description="Basic and acidic residues" evidence="1">
    <location>
        <begin position="314"/>
        <end position="325"/>
    </location>
</feature>
<dbReference type="AlphaFoldDB" id="A0A0C3KDU3"/>
<proteinExistence type="predicted"/>
<feature type="region of interest" description="Disordered" evidence="1">
    <location>
        <begin position="1"/>
        <end position="172"/>
    </location>
</feature>
<feature type="compositionally biased region" description="Polar residues" evidence="1">
    <location>
        <begin position="353"/>
        <end position="363"/>
    </location>
</feature>
<dbReference type="Proteomes" id="UP000054217">
    <property type="component" value="Unassembled WGS sequence"/>
</dbReference>
<sequence>MSYTPNTENPGSDYFDNDFHADIDEPYDPSRPYFDRYASTPPRLSQPPVRSPGAVHTVSPAVSANSSHGGTCQPLHDSVASATRPYPYPVIHSVPSSQRASKDARKGKSKARSGPPEPRYDPTFRACNTPLLSQAGYRSPSPLPRAGPSAPAPSLAPASTSAPAVTPAAPSTGKWVAPEASIFLGYMRLLNDFERWESHGWRAGERHEHLRVLSKIFRSSEVIGKRVYDQVATAEGSFEAHTYEDIDKANSAILQETLKTQEAVVKIVHEDYGPSLISSFRAFLDRTPVDVVRLEDRAYLRTLTERRHGRSREKKPVSEGRYNMDPEEAERLAEMSNRGVAIAGRRLYRAKVESTSRPSQTRSHLSRSTDRPTTGSTFSLKPEVVPLEEPSSTLLRHQELYWQLPSSLYLSPPSANENLVGSFPSIGSIPSISSPATDVHALDIGHLTAQLAVATNSEIRSWVQQGLYPPSEDLRP</sequence>
<evidence type="ECO:0000313" key="2">
    <source>
        <dbReference type="EMBL" id="KIO07782.1"/>
    </source>
</evidence>
<organism evidence="2 3">
    <name type="scientific">Pisolithus tinctorius Marx 270</name>
    <dbReference type="NCBI Taxonomy" id="870435"/>
    <lineage>
        <taxon>Eukaryota</taxon>
        <taxon>Fungi</taxon>
        <taxon>Dikarya</taxon>
        <taxon>Basidiomycota</taxon>
        <taxon>Agaricomycotina</taxon>
        <taxon>Agaricomycetes</taxon>
        <taxon>Agaricomycetidae</taxon>
        <taxon>Boletales</taxon>
        <taxon>Sclerodermatineae</taxon>
        <taxon>Pisolithaceae</taxon>
        <taxon>Pisolithus</taxon>
    </lineage>
</organism>
<protein>
    <submittedName>
        <fullName evidence="2">Uncharacterized protein</fullName>
    </submittedName>
</protein>
<feature type="compositionally biased region" description="Polar residues" evidence="1">
    <location>
        <begin position="60"/>
        <end position="70"/>
    </location>
</feature>
<feature type="region of interest" description="Disordered" evidence="1">
    <location>
        <begin position="351"/>
        <end position="379"/>
    </location>
</feature>